<dbReference type="RefSeq" id="WP_116171874.1">
    <property type="nucleotide sequence ID" value="NZ_CP033058.2"/>
</dbReference>
<feature type="transmembrane region" description="Helical" evidence="1">
    <location>
        <begin position="68"/>
        <end position="86"/>
    </location>
</feature>
<dbReference type="AlphaFoldDB" id="A0A3T0TT99"/>
<protein>
    <submittedName>
        <fullName evidence="2">Uncharacterized protein</fullName>
    </submittedName>
</protein>
<keyword evidence="1" id="KW-0812">Transmembrane</keyword>
<organism evidence="2 3">
    <name type="scientific">Metamycoplasma phocicerebrale</name>
    <dbReference type="NCBI Taxonomy" id="142649"/>
    <lineage>
        <taxon>Bacteria</taxon>
        <taxon>Bacillati</taxon>
        <taxon>Mycoplasmatota</taxon>
        <taxon>Mycoplasmoidales</taxon>
        <taxon>Metamycoplasmataceae</taxon>
        <taxon>Metamycoplasma</taxon>
    </lineage>
</organism>
<evidence type="ECO:0000313" key="2">
    <source>
        <dbReference type="EMBL" id="AZZ65307.1"/>
    </source>
</evidence>
<proteinExistence type="predicted"/>
<gene>
    <name evidence="2" type="ORF">DMC14_000630</name>
</gene>
<keyword evidence="1" id="KW-1133">Transmembrane helix</keyword>
<name>A0A3T0TT99_9BACT</name>
<dbReference type="Proteomes" id="UP000256585">
    <property type="component" value="Chromosome"/>
</dbReference>
<feature type="transmembrane region" description="Helical" evidence="1">
    <location>
        <begin position="107"/>
        <end position="127"/>
    </location>
</feature>
<keyword evidence="1" id="KW-0472">Membrane</keyword>
<evidence type="ECO:0000256" key="1">
    <source>
        <dbReference type="SAM" id="Phobius"/>
    </source>
</evidence>
<keyword evidence="3" id="KW-1185">Reference proteome</keyword>
<evidence type="ECO:0000313" key="3">
    <source>
        <dbReference type="Proteomes" id="UP000256585"/>
    </source>
</evidence>
<dbReference type="KEGG" id="mphc:DMC14_000630"/>
<accession>A0A3T0TT99</accession>
<dbReference type="EMBL" id="CP033058">
    <property type="protein sequence ID" value="AZZ65307.1"/>
    <property type="molecule type" value="Genomic_DNA"/>
</dbReference>
<feature type="transmembrane region" description="Helical" evidence="1">
    <location>
        <begin position="21"/>
        <end position="48"/>
    </location>
</feature>
<reference evidence="2" key="1">
    <citation type="submission" date="2019-03" db="EMBL/GenBank/DDBJ databases">
        <title>Draft Sequence and Annotation of the Mycoplasma phocicerebrale Strain 1049T Genome.</title>
        <authorList>
            <person name="Frasca S.Jr."/>
            <person name="Kutish G.F."/>
            <person name="Castellanos Gell J."/>
            <person name="Michaels D.L."/>
            <person name="Brown D.R."/>
        </authorList>
    </citation>
    <scope>NUCLEOTIDE SEQUENCE</scope>
    <source>
        <strain evidence="2">1049</strain>
    </source>
</reference>
<sequence>MYNRLKSRREISNKSIVRTTYVFNLILIILNVLNFALTIIFVFVMYKLPTSLLSQEQLLKWIYEFSEYNITIIIIGFVSNILNLILRGLSVKKHKEPGGDTYSKFMYSFFYIIIFITFVSVDLRKIFVVFML</sequence>